<accession>A0A2K1XAJ9</accession>
<proteinExistence type="predicted"/>
<organism evidence="1 2">
    <name type="scientific">Populus trichocarpa</name>
    <name type="common">Western balsam poplar</name>
    <name type="synonym">Populus balsamifera subsp. trichocarpa</name>
    <dbReference type="NCBI Taxonomy" id="3694"/>
    <lineage>
        <taxon>Eukaryota</taxon>
        <taxon>Viridiplantae</taxon>
        <taxon>Streptophyta</taxon>
        <taxon>Embryophyta</taxon>
        <taxon>Tracheophyta</taxon>
        <taxon>Spermatophyta</taxon>
        <taxon>Magnoliopsida</taxon>
        <taxon>eudicotyledons</taxon>
        <taxon>Gunneridae</taxon>
        <taxon>Pentapetalae</taxon>
        <taxon>rosids</taxon>
        <taxon>fabids</taxon>
        <taxon>Malpighiales</taxon>
        <taxon>Salicaceae</taxon>
        <taxon>Saliceae</taxon>
        <taxon>Populus</taxon>
    </lineage>
</organism>
<protein>
    <submittedName>
        <fullName evidence="1">Uncharacterized protein</fullName>
    </submittedName>
</protein>
<evidence type="ECO:0000313" key="2">
    <source>
        <dbReference type="Proteomes" id="UP000006729"/>
    </source>
</evidence>
<name>A0A2K1XAJ9_POPTR</name>
<gene>
    <name evidence="1" type="ORF">POPTR_016G042200</name>
</gene>
<evidence type="ECO:0000313" key="1">
    <source>
        <dbReference type="EMBL" id="PNS97802.1"/>
    </source>
</evidence>
<keyword evidence="2" id="KW-1185">Reference proteome</keyword>
<dbReference type="EMBL" id="CM009305">
    <property type="protein sequence ID" value="PNS97802.1"/>
    <property type="molecule type" value="Genomic_DNA"/>
</dbReference>
<dbReference type="AlphaFoldDB" id="A0A2K1XAJ9"/>
<sequence length="49" mass="5651">MSIAAWWQMDIILQLSHMIEPSSCIPAEAMTSMLWRLNELALDSLWQTS</sequence>
<dbReference type="Proteomes" id="UP000006729">
    <property type="component" value="Chromosome 16"/>
</dbReference>
<reference evidence="1 2" key="1">
    <citation type="journal article" date="2006" name="Science">
        <title>The genome of black cottonwood, Populus trichocarpa (Torr. &amp; Gray).</title>
        <authorList>
            <person name="Tuskan G.A."/>
            <person name="Difazio S."/>
            <person name="Jansson S."/>
            <person name="Bohlmann J."/>
            <person name="Grigoriev I."/>
            <person name="Hellsten U."/>
            <person name="Putnam N."/>
            <person name="Ralph S."/>
            <person name="Rombauts S."/>
            <person name="Salamov A."/>
            <person name="Schein J."/>
            <person name="Sterck L."/>
            <person name="Aerts A."/>
            <person name="Bhalerao R.R."/>
            <person name="Bhalerao R.P."/>
            <person name="Blaudez D."/>
            <person name="Boerjan W."/>
            <person name="Brun A."/>
            <person name="Brunner A."/>
            <person name="Busov V."/>
            <person name="Campbell M."/>
            <person name="Carlson J."/>
            <person name="Chalot M."/>
            <person name="Chapman J."/>
            <person name="Chen G.L."/>
            <person name="Cooper D."/>
            <person name="Coutinho P.M."/>
            <person name="Couturier J."/>
            <person name="Covert S."/>
            <person name="Cronk Q."/>
            <person name="Cunningham R."/>
            <person name="Davis J."/>
            <person name="Degroeve S."/>
            <person name="Dejardin A."/>
            <person name="Depamphilis C."/>
            <person name="Detter J."/>
            <person name="Dirks B."/>
            <person name="Dubchak I."/>
            <person name="Duplessis S."/>
            <person name="Ehlting J."/>
            <person name="Ellis B."/>
            <person name="Gendler K."/>
            <person name="Goodstein D."/>
            <person name="Gribskov M."/>
            <person name="Grimwood J."/>
            <person name="Groover A."/>
            <person name="Gunter L."/>
            <person name="Hamberger B."/>
            <person name="Heinze B."/>
            <person name="Helariutta Y."/>
            <person name="Henrissat B."/>
            <person name="Holligan D."/>
            <person name="Holt R."/>
            <person name="Huang W."/>
            <person name="Islam-Faridi N."/>
            <person name="Jones S."/>
            <person name="Jones-Rhoades M."/>
            <person name="Jorgensen R."/>
            <person name="Joshi C."/>
            <person name="Kangasjarvi J."/>
            <person name="Karlsson J."/>
            <person name="Kelleher C."/>
            <person name="Kirkpatrick R."/>
            <person name="Kirst M."/>
            <person name="Kohler A."/>
            <person name="Kalluri U."/>
            <person name="Larimer F."/>
            <person name="Leebens-Mack J."/>
            <person name="Leple J.C."/>
            <person name="Locascio P."/>
            <person name="Lou Y."/>
            <person name="Lucas S."/>
            <person name="Martin F."/>
            <person name="Montanini B."/>
            <person name="Napoli C."/>
            <person name="Nelson D.R."/>
            <person name="Nelson C."/>
            <person name="Nieminen K."/>
            <person name="Nilsson O."/>
            <person name="Pereda V."/>
            <person name="Peter G."/>
            <person name="Philippe R."/>
            <person name="Pilate G."/>
            <person name="Poliakov A."/>
            <person name="Razumovskaya J."/>
            <person name="Richardson P."/>
            <person name="Rinaldi C."/>
            <person name="Ritland K."/>
            <person name="Rouze P."/>
            <person name="Ryaboy D."/>
            <person name="Schmutz J."/>
            <person name="Schrader J."/>
            <person name="Segerman B."/>
            <person name="Shin H."/>
            <person name="Siddiqui A."/>
            <person name="Sterky F."/>
            <person name="Terry A."/>
            <person name="Tsai C.J."/>
            <person name="Uberbacher E."/>
            <person name="Unneberg P."/>
            <person name="Vahala J."/>
            <person name="Wall K."/>
            <person name="Wessler S."/>
            <person name="Yang G."/>
            <person name="Yin T."/>
            <person name="Douglas C."/>
            <person name="Marra M."/>
            <person name="Sandberg G."/>
            <person name="Van de Peer Y."/>
            <person name="Rokhsar D."/>
        </authorList>
    </citation>
    <scope>NUCLEOTIDE SEQUENCE [LARGE SCALE GENOMIC DNA]</scope>
    <source>
        <strain evidence="2">cv. Nisqually</strain>
    </source>
</reference>